<dbReference type="InterPro" id="IPR025403">
    <property type="entry name" value="TgpA-like_C"/>
</dbReference>
<dbReference type="RefSeq" id="WP_181611412.1">
    <property type="nucleotide sequence ID" value="NZ_BAABAM010000003.1"/>
</dbReference>
<keyword evidence="4" id="KW-1185">Reference proteome</keyword>
<reference evidence="3 4" key="1">
    <citation type="submission" date="2020-07" db="EMBL/GenBank/DDBJ databases">
        <title>Genomic Encyclopedia of Type Strains, Phase IV (KMG-IV): sequencing the most valuable type-strain genomes for metagenomic binning, comparative biology and taxonomic classification.</title>
        <authorList>
            <person name="Goeker M."/>
        </authorList>
    </citation>
    <scope>NUCLEOTIDE SEQUENCE [LARGE SCALE GENOMIC DNA]</scope>
    <source>
        <strain evidence="3 4">DSM 45533</strain>
    </source>
</reference>
<keyword evidence="1" id="KW-0812">Transmembrane</keyword>
<dbReference type="Pfam" id="PF13559">
    <property type="entry name" value="DUF4129"/>
    <property type="match status" value="1"/>
</dbReference>
<proteinExistence type="predicted"/>
<evidence type="ECO:0000313" key="4">
    <source>
        <dbReference type="Proteomes" id="UP000530928"/>
    </source>
</evidence>
<name>A0A7W0HR56_9ACTN</name>
<protein>
    <recommendedName>
        <fullName evidence="2">Protein-glutamine gamma-glutamyltransferase-like C-terminal domain-containing protein</fullName>
    </recommendedName>
</protein>
<sequence>MTPTGRDEAAGEAARELGKPEYQQEPLVDELWRRLKQFLGDMMNPEVPGGPGLGVLGAVLIVAILAAVVALVVWRLRHTSRRSSAGADVLFGERTLSAADHRGNAERFASEGRWADAVRERLRAIARDLEERALVDGLPGRTADELAAEAGRALPAFAAELTQAARIFDDVTYGDVPGTSQAYGVIADLDERLRRARPAPLSTTTANGPHQGGAS</sequence>
<evidence type="ECO:0000256" key="1">
    <source>
        <dbReference type="SAM" id="Phobius"/>
    </source>
</evidence>
<dbReference type="Proteomes" id="UP000530928">
    <property type="component" value="Unassembled WGS sequence"/>
</dbReference>
<keyword evidence="1" id="KW-0472">Membrane</keyword>
<evidence type="ECO:0000313" key="3">
    <source>
        <dbReference type="EMBL" id="MBA2892673.1"/>
    </source>
</evidence>
<organism evidence="3 4">
    <name type="scientific">Nonomuraea soli</name>
    <dbReference type="NCBI Taxonomy" id="1032476"/>
    <lineage>
        <taxon>Bacteria</taxon>
        <taxon>Bacillati</taxon>
        <taxon>Actinomycetota</taxon>
        <taxon>Actinomycetes</taxon>
        <taxon>Streptosporangiales</taxon>
        <taxon>Streptosporangiaceae</taxon>
        <taxon>Nonomuraea</taxon>
    </lineage>
</organism>
<feature type="transmembrane region" description="Helical" evidence="1">
    <location>
        <begin position="52"/>
        <end position="74"/>
    </location>
</feature>
<evidence type="ECO:0000259" key="2">
    <source>
        <dbReference type="Pfam" id="PF13559"/>
    </source>
</evidence>
<feature type="domain" description="Protein-glutamine gamma-glutamyltransferase-like C-terminal" evidence="2">
    <location>
        <begin position="122"/>
        <end position="183"/>
    </location>
</feature>
<keyword evidence="1" id="KW-1133">Transmembrane helix</keyword>
<dbReference type="EMBL" id="JACDUR010000004">
    <property type="protein sequence ID" value="MBA2892673.1"/>
    <property type="molecule type" value="Genomic_DNA"/>
</dbReference>
<comment type="caution">
    <text evidence="3">The sequence shown here is derived from an EMBL/GenBank/DDBJ whole genome shotgun (WGS) entry which is preliminary data.</text>
</comment>
<accession>A0A7W0HR56</accession>
<gene>
    <name evidence="3" type="ORF">HNR30_004027</name>
</gene>
<dbReference type="AlphaFoldDB" id="A0A7W0HR56"/>